<protein>
    <recommendedName>
        <fullName evidence="2">Aminotransferase-like plant mobile domain-containing protein</fullName>
    </recommendedName>
</protein>
<sequence length="546" mass="61697">MADLIMEEREELMVSPSGGTPTLRTAHFLNPSVTSPDSSSSSLPQRFTAAGNMAPPPKFDFRGWRINPLKEWGEWVESMRSLHEPLWKKAGIRDAVMNSTYRIHRHDEIVLALARKWNPETNTFLFPWGEASLSLEDMIVLGGFSVLGCCVHSDSNPRDLNIEGIKKKLLKARSELNMSKSKKPTQIGWMVKFMNNNKECEIEHEAFLVLWLERFVFPVSTQDTIGTKVLDIAIRLAKGQRIALAPAVLAIIYKNLTIMKKALGGVGGDHTQNCCAILAPFRLVLVWVWERFPSFLHPNNPISDKPRFARWDDLKMDAKIIDFAGEEYLWRPYALGAKNSLLLYKEGEGRWVLVTGGGDEVDELIRCVRVSELVGIEGVIEQYLPHRVAMQFGMDQDHPGFVARADGSPEIAWNFFSRPVLDLKLWVPPRLFESDVTTRHIDGETGTGHVEEADKNGRIGDSQMIQDDDDDDDKGEEEKAFGDGFDRESNGRGECDATTTARTRTEAPEAGGCESPWRTRAQRLEKRIRDLQKLVGLMENRDRDHP</sequence>
<evidence type="ECO:0000256" key="1">
    <source>
        <dbReference type="SAM" id="MobiDB-lite"/>
    </source>
</evidence>
<evidence type="ECO:0000259" key="2">
    <source>
        <dbReference type="Pfam" id="PF10536"/>
    </source>
</evidence>
<dbReference type="Pfam" id="PF10536">
    <property type="entry name" value="PMD"/>
    <property type="match status" value="1"/>
</dbReference>
<feature type="region of interest" description="Disordered" evidence="1">
    <location>
        <begin position="438"/>
        <end position="518"/>
    </location>
</feature>
<gene>
    <name evidence="3" type="ORF">DM860_013737</name>
</gene>
<dbReference type="InterPro" id="IPR019557">
    <property type="entry name" value="AminoTfrase-like_pln_mobile"/>
</dbReference>
<dbReference type="AlphaFoldDB" id="A0A328DMA8"/>
<dbReference type="EMBL" id="NQVE01000134">
    <property type="protein sequence ID" value="RAL45341.1"/>
    <property type="molecule type" value="Genomic_DNA"/>
</dbReference>
<proteinExistence type="predicted"/>
<feature type="compositionally biased region" description="Basic and acidic residues" evidence="1">
    <location>
        <begin position="438"/>
        <end position="458"/>
    </location>
</feature>
<dbReference type="GO" id="GO:0010073">
    <property type="term" value="P:meristem maintenance"/>
    <property type="evidence" value="ECO:0007669"/>
    <property type="project" value="InterPro"/>
</dbReference>
<dbReference type="PANTHER" id="PTHR46033:SF67">
    <property type="entry name" value="AMINOTRANSFERASE-LIKE, PLANT MOBILE DOMAIN FAMILY PROTEIN"/>
    <property type="match status" value="1"/>
</dbReference>
<feature type="compositionally biased region" description="Acidic residues" evidence="1">
    <location>
        <begin position="466"/>
        <end position="475"/>
    </location>
</feature>
<keyword evidence="4" id="KW-1185">Reference proteome</keyword>
<name>A0A328DMA8_9ASTE</name>
<organism evidence="3 4">
    <name type="scientific">Cuscuta australis</name>
    <dbReference type="NCBI Taxonomy" id="267555"/>
    <lineage>
        <taxon>Eukaryota</taxon>
        <taxon>Viridiplantae</taxon>
        <taxon>Streptophyta</taxon>
        <taxon>Embryophyta</taxon>
        <taxon>Tracheophyta</taxon>
        <taxon>Spermatophyta</taxon>
        <taxon>Magnoliopsida</taxon>
        <taxon>eudicotyledons</taxon>
        <taxon>Gunneridae</taxon>
        <taxon>Pentapetalae</taxon>
        <taxon>asterids</taxon>
        <taxon>lamiids</taxon>
        <taxon>Solanales</taxon>
        <taxon>Convolvulaceae</taxon>
        <taxon>Cuscuteae</taxon>
        <taxon>Cuscuta</taxon>
        <taxon>Cuscuta subgen. Grammica</taxon>
        <taxon>Cuscuta sect. Cleistogrammica</taxon>
    </lineage>
</organism>
<accession>A0A328DMA8</accession>
<evidence type="ECO:0000313" key="3">
    <source>
        <dbReference type="EMBL" id="RAL45341.1"/>
    </source>
</evidence>
<dbReference type="InterPro" id="IPR044824">
    <property type="entry name" value="MAIN-like"/>
</dbReference>
<dbReference type="PANTHER" id="PTHR46033">
    <property type="entry name" value="PROTEIN MAIN-LIKE 2"/>
    <property type="match status" value="1"/>
</dbReference>
<reference evidence="3 4" key="1">
    <citation type="submission" date="2018-06" db="EMBL/GenBank/DDBJ databases">
        <title>The Genome of Cuscuta australis (Dodder) Provides Insight into the Evolution of Plant Parasitism.</title>
        <authorList>
            <person name="Liu H."/>
        </authorList>
    </citation>
    <scope>NUCLEOTIDE SEQUENCE [LARGE SCALE GENOMIC DNA]</scope>
    <source>
        <strain evidence="4">cv. Yunnan</strain>
        <tissue evidence="3">Vines</tissue>
    </source>
</reference>
<feature type="compositionally biased region" description="Basic and acidic residues" evidence="1">
    <location>
        <begin position="476"/>
        <end position="495"/>
    </location>
</feature>
<evidence type="ECO:0000313" key="4">
    <source>
        <dbReference type="Proteomes" id="UP000249390"/>
    </source>
</evidence>
<dbReference type="Proteomes" id="UP000249390">
    <property type="component" value="Unassembled WGS sequence"/>
</dbReference>
<feature type="domain" description="Aminotransferase-like plant mobile" evidence="2">
    <location>
        <begin position="91"/>
        <end position="441"/>
    </location>
</feature>
<comment type="caution">
    <text evidence="3">The sequence shown here is derived from an EMBL/GenBank/DDBJ whole genome shotgun (WGS) entry which is preliminary data.</text>
</comment>